<dbReference type="STRING" id="81972.D7LAB5"/>
<evidence type="ECO:0000313" key="3">
    <source>
        <dbReference type="Proteomes" id="UP000008694"/>
    </source>
</evidence>
<dbReference type="Pfam" id="PF07734">
    <property type="entry name" value="FBA_1"/>
    <property type="match status" value="1"/>
</dbReference>
<dbReference type="CDD" id="cd22157">
    <property type="entry name" value="F-box_AtFBW1-like"/>
    <property type="match status" value="1"/>
</dbReference>
<dbReference type="AlphaFoldDB" id="D7LAB5"/>
<dbReference type="OrthoDB" id="1085061at2759"/>
<dbReference type="PANTHER" id="PTHR31672">
    <property type="entry name" value="BNACNNG10540D PROTEIN"/>
    <property type="match status" value="1"/>
</dbReference>
<keyword evidence="3" id="KW-1185">Reference proteome</keyword>
<reference evidence="3" key="1">
    <citation type="journal article" date="2011" name="Nat. Genet.">
        <title>The Arabidopsis lyrata genome sequence and the basis of rapid genome size change.</title>
        <authorList>
            <person name="Hu T.T."/>
            <person name="Pattyn P."/>
            <person name="Bakker E.G."/>
            <person name="Cao J."/>
            <person name="Cheng J.-F."/>
            <person name="Clark R.M."/>
            <person name="Fahlgren N."/>
            <person name="Fawcett J.A."/>
            <person name="Grimwood J."/>
            <person name="Gundlach H."/>
            <person name="Haberer G."/>
            <person name="Hollister J.D."/>
            <person name="Ossowski S."/>
            <person name="Ottilar R.P."/>
            <person name="Salamov A.A."/>
            <person name="Schneeberger K."/>
            <person name="Spannagl M."/>
            <person name="Wang X."/>
            <person name="Yang L."/>
            <person name="Nasrallah M.E."/>
            <person name="Bergelson J."/>
            <person name="Carrington J.C."/>
            <person name="Gaut B.S."/>
            <person name="Schmutz J."/>
            <person name="Mayer K.F.X."/>
            <person name="Van de Peer Y."/>
            <person name="Grigoriev I.V."/>
            <person name="Nordborg M."/>
            <person name="Weigel D."/>
            <person name="Guo Y.-L."/>
        </authorList>
    </citation>
    <scope>NUCLEOTIDE SEQUENCE [LARGE SCALE GENOMIC DNA]</scope>
    <source>
        <strain evidence="3">cv. MN47</strain>
    </source>
</reference>
<evidence type="ECO:0000259" key="1">
    <source>
        <dbReference type="PROSITE" id="PS50181"/>
    </source>
</evidence>
<gene>
    <name evidence="2" type="ORF">ARALYDRAFT_480681</name>
</gene>
<dbReference type="SUPFAM" id="SSF81383">
    <property type="entry name" value="F-box domain"/>
    <property type="match status" value="1"/>
</dbReference>
<dbReference type="NCBIfam" id="TIGR01640">
    <property type="entry name" value="F_box_assoc_1"/>
    <property type="match status" value="1"/>
</dbReference>
<dbReference type="EMBL" id="GL348715">
    <property type="protein sequence ID" value="EFH60346.1"/>
    <property type="molecule type" value="Genomic_DNA"/>
</dbReference>
<dbReference type="InterPro" id="IPR001810">
    <property type="entry name" value="F-box_dom"/>
</dbReference>
<dbReference type="InterPro" id="IPR036047">
    <property type="entry name" value="F-box-like_dom_sf"/>
</dbReference>
<accession>D7LAB5</accession>
<dbReference type="HOGENOM" id="CLU_034692_0_0_1"/>
<name>D7LAB5_ARALL</name>
<evidence type="ECO:0000313" key="2">
    <source>
        <dbReference type="EMBL" id="EFH60346.1"/>
    </source>
</evidence>
<dbReference type="InterPro" id="IPR017451">
    <property type="entry name" value="F-box-assoc_interact_dom"/>
</dbReference>
<dbReference type="InterPro" id="IPR050796">
    <property type="entry name" value="SCF_F-box_component"/>
</dbReference>
<dbReference type="PROSITE" id="PS50181">
    <property type="entry name" value="FBOX"/>
    <property type="match status" value="1"/>
</dbReference>
<dbReference type="PANTHER" id="PTHR31672:SF13">
    <property type="entry name" value="F-BOX PROTEIN CPR30-LIKE"/>
    <property type="match status" value="1"/>
</dbReference>
<dbReference type="Proteomes" id="UP000008694">
    <property type="component" value="Unassembled WGS sequence"/>
</dbReference>
<proteinExistence type="predicted"/>
<sequence length="389" mass="45253">MTIMSDLPRDLLAEILSKVPLTSLRAVRFTCKKWNDLSKDRSFHKKQIIEAKKKQLKEFEVIMMRNFRVYLTSVDIHSDVDPSFTPKGTLISLNDDANHHQVDNVSKVFHCDGLLLCITKDLNFRLVVWNPYFGQIRWIKPRNSYHILDSYAFGYDENKNHKILRFKDNYYTFSAQDQICEFEVYSFESNSWKVVLDVSPACDIEAYNRGLSLKGNTYWYAKDKYDRGGEDIDFLICFDFTSERFGPRLPLPFNSSPTWEDIVTLSSVGEDQLAVLFQSNRTKWMEIWITSKIEPTEVSWNKLFLAVDMRALTRFEFLAHAGSFFIDQKKNVVVVFDRDMDAPTDRGMAYIIGKNGYFRKVDLGEDADSSCYPLVCSYVPSSVQIRQLT</sequence>
<organism evidence="3">
    <name type="scientific">Arabidopsis lyrata subsp. lyrata</name>
    <name type="common">Lyre-leaved rock-cress</name>
    <dbReference type="NCBI Taxonomy" id="81972"/>
    <lineage>
        <taxon>Eukaryota</taxon>
        <taxon>Viridiplantae</taxon>
        <taxon>Streptophyta</taxon>
        <taxon>Embryophyta</taxon>
        <taxon>Tracheophyta</taxon>
        <taxon>Spermatophyta</taxon>
        <taxon>Magnoliopsida</taxon>
        <taxon>eudicotyledons</taxon>
        <taxon>Gunneridae</taxon>
        <taxon>Pentapetalae</taxon>
        <taxon>rosids</taxon>
        <taxon>malvids</taxon>
        <taxon>Brassicales</taxon>
        <taxon>Brassicaceae</taxon>
        <taxon>Camelineae</taxon>
        <taxon>Arabidopsis</taxon>
    </lineage>
</organism>
<dbReference type="InterPro" id="IPR006527">
    <property type="entry name" value="F-box-assoc_dom_typ1"/>
</dbReference>
<dbReference type="Pfam" id="PF00646">
    <property type="entry name" value="F-box"/>
    <property type="match status" value="1"/>
</dbReference>
<feature type="domain" description="F-box" evidence="1">
    <location>
        <begin position="1"/>
        <end position="47"/>
    </location>
</feature>
<dbReference type="SMART" id="SM00256">
    <property type="entry name" value="FBOX"/>
    <property type="match status" value="1"/>
</dbReference>
<dbReference type="Gramene" id="fgenesh2_kg.3__3382__AT2G17830.1">
    <property type="protein sequence ID" value="fgenesh2_kg.3__3382__AT2G17830.1"/>
    <property type="gene ID" value="fgenesh2_kg.3__3382__AT2G17830.1"/>
</dbReference>
<dbReference type="Gene3D" id="1.20.1280.50">
    <property type="match status" value="1"/>
</dbReference>
<protein>
    <recommendedName>
        <fullName evidence="1">F-box domain-containing protein</fullName>
    </recommendedName>
</protein>